<reference evidence="1 2" key="1">
    <citation type="journal article" date="2022" name="Nat. Plants">
        <title>Genomes of leafy and leafless Platanthera orchids illuminate the evolution of mycoheterotrophy.</title>
        <authorList>
            <person name="Li M.H."/>
            <person name="Liu K.W."/>
            <person name="Li Z."/>
            <person name="Lu H.C."/>
            <person name="Ye Q.L."/>
            <person name="Zhang D."/>
            <person name="Wang J.Y."/>
            <person name="Li Y.F."/>
            <person name="Zhong Z.M."/>
            <person name="Liu X."/>
            <person name="Yu X."/>
            <person name="Liu D.K."/>
            <person name="Tu X.D."/>
            <person name="Liu B."/>
            <person name="Hao Y."/>
            <person name="Liao X.Y."/>
            <person name="Jiang Y.T."/>
            <person name="Sun W.H."/>
            <person name="Chen J."/>
            <person name="Chen Y.Q."/>
            <person name="Ai Y."/>
            <person name="Zhai J.W."/>
            <person name="Wu S.S."/>
            <person name="Zhou Z."/>
            <person name="Hsiao Y.Y."/>
            <person name="Wu W.L."/>
            <person name="Chen Y.Y."/>
            <person name="Lin Y.F."/>
            <person name="Hsu J.L."/>
            <person name="Li C.Y."/>
            <person name="Wang Z.W."/>
            <person name="Zhao X."/>
            <person name="Zhong W.Y."/>
            <person name="Ma X.K."/>
            <person name="Ma L."/>
            <person name="Huang J."/>
            <person name="Chen G.Z."/>
            <person name="Huang M.Z."/>
            <person name="Huang L."/>
            <person name="Peng D.H."/>
            <person name="Luo Y.B."/>
            <person name="Zou S.Q."/>
            <person name="Chen S.P."/>
            <person name="Lan S."/>
            <person name="Tsai W.C."/>
            <person name="Van de Peer Y."/>
            <person name="Liu Z.J."/>
        </authorList>
    </citation>
    <scope>NUCLEOTIDE SEQUENCE [LARGE SCALE GENOMIC DNA]</scope>
    <source>
        <strain evidence="1">Lor288</strain>
    </source>
</reference>
<evidence type="ECO:0000313" key="2">
    <source>
        <dbReference type="Proteomes" id="UP001412067"/>
    </source>
</evidence>
<dbReference type="Proteomes" id="UP001412067">
    <property type="component" value="Unassembled WGS sequence"/>
</dbReference>
<protein>
    <submittedName>
        <fullName evidence="1">Uncharacterized protein</fullName>
    </submittedName>
</protein>
<name>A0ABR2LCJ3_9ASPA</name>
<keyword evidence="2" id="KW-1185">Reference proteome</keyword>
<accession>A0ABR2LCJ3</accession>
<organism evidence="1 2">
    <name type="scientific">Platanthera guangdongensis</name>
    <dbReference type="NCBI Taxonomy" id="2320717"/>
    <lineage>
        <taxon>Eukaryota</taxon>
        <taxon>Viridiplantae</taxon>
        <taxon>Streptophyta</taxon>
        <taxon>Embryophyta</taxon>
        <taxon>Tracheophyta</taxon>
        <taxon>Spermatophyta</taxon>
        <taxon>Magnoliopsida</taxon>
        <taxon>Liliopsida</taxon>
        <taxon>Asparagales</taxon>
        <taxon>Orchidaceae</taxon>
        <taxon>Orchidoideae</taxon>
        <taxon>Orchideae</taxon>
        <taxon>Orchidinae</taxon>
        <taxon>Platanthera</taxon>
    </lineage>
</organism>
<sequence length="140" mass="15527">MARVKDELKQEILSTVLINRQRVITNLDLNSILAGFAGGIQYPGDAISGHGIRNASNLSYVPFEFKMTFDATEAQVIDVMKKITTHKHILSKFCKASMPCYTTDPSCHGKTPWLKLAWLKILSHGLAVANSISHGEKLSW</sequence>
<proteinExistence type="predicted"/>
<dbReference type="EMBL" id="JBBWWR010000021">
    <property type="protein sequence ID" value="KAK8937797.1"/>
    <property type="molecule type" value="Genomic_DNA"/>
</dbReference>
<comment type="caution">
    <text evidence="1">The sequence shown here is derived from an EMBL/GenBank/DDBJ whole genome shotgun (WGS) entry which is preliminary data.</text>
</comment>
<gene>
    <name evidence="1" type="ORF">KSP40_PGU011707</name>
</gene>
<evidence type="ECO:0000313" key="1">
    <source>
        <dbReference type="EMBL" id="KAK8937797.1"/>
    </source>
</evidence>